<dbReference type="PANTHER" id="PTHR34467:SF1">
    <property type="entry name" value="OS05G0542300 PROTEIN"/>
    <property type="match status" value="1"/>
</dbReference>
<keyword evidence="4" id="KW-1185">Reference proteome</keyword>
<accession>A0AAV3PDK5</accession>
<reference evidence="3 4" key="1">
    <citation type="submission" date="2024-01" db="EMBL/GenBank/DDBJ databases">
        <title>The complete chloroplast genome sequence of Lithospermum erythrorhizon: insights into the phylogenetic relationship among Boraginaceae species and the maternal lineages of purple gromwells.</title>
        <authorList>
            <person name="Okada T."/>
            <person name="Watanabe K."/>
        </authorList>
    </citation>
    <scope>NUCLEOTIDE SEQUENCE [LARGE SCALE GENOMIC DNA]</scope>
</reference>
<feature type="signal peptide" evidence="2">
    <location>
        <begin position="1"/>
        <end position="24"/>
    </location>
</feature>
<evidence type="ECO:0000256" key="1">
    <source>
        <dbReference type="SAM" id="MobiDB-lite"/>
    </source>
</evidence>
<protein>
    <submittedName>
        <fullName evidence="3">Uncharacterized protein</fullName>
    </submittedName>
</protein>
<evidence type="ECO:0000256" key="2">
    <source>
        <dbReference type="SAM" id="SignalP"/>
    </source>
</evidence>
<dbReference type="AlphaFoldDB" id="A0AAV3PDK5"/>
<keyword evidence="2" id="KW-0732">Signal</keyword>
<comment type="caution">
    <text evidence="3">The sequence shown here is derived from an EMBL/GenBank/DDBJ whole genome shotgun (WGS) entry which is preliminary data.</text>
</comment>
<dbReference type="Proteomes" id="UP001454036">
    <property type="component" value="Unassembled WGS sequence"/>
</dbReference>
<sequence length="78" mass="8832">MNIKSVIAFLFLVLIIMFSVECLGYKNDCEDSTYSIHKRNGGRVHARKLLMLDANLDYDDAGPNPKHDPRGRRGGRNP</sequence>
<gene>
    <name evidence="3" type="ORF">LIER_08821</name>
</gene>
<name>A0AAV3PDK5_LITER</name>
<proteinExistence type="predicted"/>
<organism evidence="3 4">
    <name type="scientific">Lithospermum erythrorhizon</name>
    <name type="common">Purple gromwell</name>
    <name type="synonym">Lithospermum officinale var. erythrorhizon</name>
    <dbReference type="NCBI Taxonomy" id="34254"/>
    <lineage>
        <taxon>Eukaryota</taxon>
        <taxon>Viridiplantae</taxon>
        <taxon>Streptophyta</taxon>
        <taxon>Embryophyta</taxon>
        <taxon>Tracheophyta</taxon>
        <taxon>Spermatophyta</taxon>
        <taxon>Magnoliopsida</taxon>
        <taxon>eudicotyledons</taxon>
        <taxon>Gunneridae</taxon>
        <taxon>Pentapetalae</taxon>
        <taxon>asterids</taxon>
        <taxon>lamiids</taxon>
        <taxon>Boraginales</taxon>
        <taxon>Boraginaceae</taxon>
        <taxon>Boraginoideae</taxon>
        <taxon>Lithospermeae</taxon>
        <taxon>Lithospermum</taxon>
    </lineage>
</organism>
<evidence type="ECO:0000313" key="4">
    <source>
        <dbReference type="Proteomes" id="UP001454036"/>
    </source>
</evidence>
<feature type="chain" id="PRO_5043438983" evidence="2">
    <location>
        <begin position="25"/>
        <end position="78"/>
    </location>
</feature>
<feature type="region of interest" description="Disordered" evidence="1">
    <location>
        <begin position="57"/>
        <end position="78"/>
    </location>
</feature>
<feature type="compositionally biased region" description="Basic residues" evidence="1">
    <location>
        <begin position="69"/>
        <end position="78"/>
    </location>
</feature>
<evidence type="ECO:0000313" key="3">
    <source>
        <dbReference type="EMBL" id="GAA0149709.1"/>
    </source>
</evidence>
<dbReference type="EMBL" id="BAABME010001454">
    <property type="protein sequence ID" value="GAA0149709.1"/>
    <property type="molecule type" value="Genomic_DNA"/>
</dbReference>
<dbReference type="PANTHER" id="PTHR34467">
    <property type="entry name" value="TRANSMEMBRANE PROTEIN"/>
    <property type="match status" value="1"/>
</dbReference>